<evidence type="ECO:0000313" key="9">
    <source>
        <dbReference type="EMBL" id="HIG63953.1"/>
    </source>
</evidence>
<evidence type="ECO:0000256" key="3">
    <source>
        <dbReference type="ARBA" id="ARBA00022679"/>
    </source>
</evidence>
<dbReference type="PROSITE" id="PS51826">
    <property type="entry name" value="PSBD"/>
    <property type="match status" value="1"/>
</dbReference>
<dbReference type="Pfam" id="PF00364">
    <property type="entry name" value="Biotin_lipoyl"/>
    <property type="match status" value="1"/>
</dbReference>
<keyword evidence="4" id="KW-0450">Lipoyl</keyword>
<proteinExistence type="inferred from homology"/>
<dbReference type="GO" id="GO:0005737">
    <property type="term" value="C:cytoplasm"/>
    <property type="evidence" value="ECO:0007669"/>
    <property type="project" value="TreeGrafter"/>
</dbReference>
<dbReference type="InterPro" id="IPR011053">
    <property type="entry name" value="Single_hybrid_motif"/>
</dbReference>
<dbReference type="Pfam" id="PF00198">
    <property type="entry name" value="2-oxoacid_dh"/>
    <property type="match status" value="1"/>
</dbReference>
<dbReference type="InterPro" id="IPR036625">
    <property type="entry name" value="E3-bd_dom_sf"/>
</dbReference>
<dbReference type="SUPFAM" id="SSF47005">
    <property type="entry name" value="Peripheral subunit-binding domain of 2-oxo acid dehydrogenase complex"/>
    <property type="match status" value="1"/>
</dbReference>
<feature type="domain" description="Peripheral subunit-binding (PSBD)" evidence="8">
    <location>
        <begin position="137"/>
        <end position="174"/>
    </location>
</feature>
<dbReference type="GO" id="GO:0016407">
    <property type="term" value="F:acetyltransferase activity"/>
    <property type="evidence" value="ECO:0007669"/>
    <property type="project" value="TreeGrafter"/>
</dbReference>
<dbReference type="PROSITE" id="PS50968">
    <property type="entry name" value="BIOTINYL_LIPOYL"/>
    <property type="match status" value="1"/>
</dbReference>
<keyword evidence="5" id="KW-0012">Acyltransferase</keyword>
<dbReference type="InterPro" id="IPR000089">
    <property type="entry name" value="Biotin_lipoyl"/>
</dbReference>
<dbReference type="AlphaFoldDB" id="A0A7C7ZFZ3"/>
<dbReference type="GO" id="GO:0031405">
    <property type="term" value="F:lipoic acid binding"/>
    <property type="evidence" value="ECO:0007669"/>
    <property type="project" value="TreeGrafter"/>
</dbReference>
<reference evidence="10" key="1">
    <citation type="journal article" date="2019" name="bioRxiv">
        <title>Genome diversification in globally distributed novel marine Proteobacteria is linked to environmental adaptation.</title>
        <authorList>
            <person name="Zhou Z."/>
            <person name="Tran P.Q."/>
            <person name="Kieft K."/>
            <person name="Anantharaman K."/>
        </authorList>
    </citation>
    <scope>NUCLEOTIDE SEQUENCE [LARGE SCALE GENOMIC DNA]</scope>
</reference>
<dbReference type="CDD" id="cd06849">
    <property type="entry name" value="lipoyl_domain"/>
    <property type="match status" value="1"/>
</dbReference>
<feature type="compositionally biased region" description="Pro residues" evidence="6">
    <location>
        <begin position="93"/>
        <end position="123"/>
    </location>
</feature>
<dbReference type="InterPro" id="IPR004167">
    <property type="entry name" value="PSBD"/>
</dbReference>
<feature type="domain" description="Lipoyl-binding" evidence="7">
    <location>
        <begin position="3"/>
        <end position="78"/>
    </location>
</feature>
<dbReference type="PANTHER" id="PTHR43178">
    <property type="entry name" value="DIHYDROLIPOAMIDE ACETYLTRANSFERASE COMPONENT OF PYRUVATE DEHYDROGENASE COMPLEX"/>
    <property type="match status" value="1"/>
</dbReference>
<dbReference type="PANTHER" id="PTHR43178:SF5">
    <property type="entry name" value="LIPOAMIDE ACYLTRANSFERASE COMPONENT OF BRANCHED-CHAIN ALPHA-KETO ACID DEHYDROGENASE COMPLEX, MITOCHONDRIAL"/>
    <property type="match status" value="1"/>
</dbReference>
<dbReference type="EMBL" id="DUAV01000034">
    <property type="protein sequence ID" value="HIG63953.1"/>
    <property type="molecule type" value="Genomic_DNA"/>
</dbReference>
<organism evidence="9 10">
    <name type="scientific">Marine Group III euryarchaeote</name>
    <dbReference type="NCBI Taxonomy" id="2173149"/>
    <lineage>
        <taxon>Archaea</taxon>
        <taxon>Methanobacteriati</taxon>
        <taxon>Thermoplasmatota</taxon>
        <taxon>Thermoplasmata</taxon>
        <taxon>Candidatus Thermoprofundales</taxon>
    </lineage>
</organism>
<dbReference type="Pfam" id="PF02817">
    <property type="entry name" value="E3_binding"/>
    <property type="match status" value="1"/>
</dbReference>
<dbReference type="FunFam" id="3.30.559.10:FF:000007">
    <property type="entry name" value="Dihydrolipoamide acetyltransferase component of pyruvate dehydrogenase complex"/>
    <property type="match status" value="1"/>
</dbReference>
<evidence type="ECO:0000313" key="10">
    <source>
        <dbReference type="Proteomes" id="UP000589516"/>
    </source>
</evidence>
<sequence>MGKYVFKLPDVGEGIVEGEIVEWKVKKGETVAEDQPLVDLMTDKATVAIPSPVSGKVLSTTGKPGDMVPVGAELIVFDVEGKGGEPEPEATPEPEPAPEPAPADTPAPTPAPAAPPAPTPAAPPTAAAPTATGKRPLASPAVRRRAREAGVELAGVPGSGPAGRISHDDLDAFLQSGGRLTGGQRGQKRTGTTEIPVIGLRRRIAAKMAASKSRIPHFSYLEEIDITELESLRQHLNATHSGEQPKLTYLPFLMQALVRTLQQHPGCNALYDDERNVVVQHEALHAGIATQTDGGLMVPVVRHAEARDVWDCANEMRRVSQAAREKTATTEELSGSTITITSLGALGGLGATPIINHPEVAIIGVHKAEERAVVRDGNIVVRRMMNLSGSFDHRVVDGYDGARMMQTLKQMLEHPATIFI</sequence>
<evidence type="ECO:0000256" key="4">
    <source>
        <dbReference type="ARBA" id="ARBA00022823"/>
    </source>
</evidence>
<comment type="similarity">
    <text evidence="2">Belongs to the 2-oxoacid dehydrogenase family.</text>
</comment>
<evidence type="ECO:0000256" key="1">
    <source>
        <dbReference type="ARBA" id="ARBA00001938"/>
    </source>
</evidence>
<evidence type="ECO:0000256" key="5">
    <source>
        <dbReference type="ARBA" id="ARBA00023315"/>
    </source>
</evidence>
<evidence type="ECO:0000259" key="8">
    <source>
        <dbReference type="PROSITE" id="PS51826"/>
    </source>
</evidence>
<evidence type="ECO:0000256" key="2">
    <source>
        <dbReference type="ARBA" id="ARBA00007317"/>
    </source>
</evidence>
<comment type="caution">
    <text evidence="9">The sequence shown here is derived from an EMBL/GenBank/DDBJ whole genome shotgun (WGS) entry which is preliminary data.</text>
</comment>
<evidence type="ECO:0000256" key="6">
    <source>
        <dbReference type="SAM" id="MobiDB-lite"/>
    </source>
</evidence>
<dbReference type="PROSITE" id="PS00189">
    <property type="entry name" value="LIPOYL"/>
    <property type="match status" value="1"/>
</dbReference>
<protein>
    <submittedName>
        <fullName evidence="9">2-oxo acid dehydrogenase subunit E2</fullName>
    </submittedName>
</protein>
<dbReference type="SUPFAM" id="SSF51230">
    <property type="entry name" value="Single hybrid motif"/>
    <property type="match status" value="1"/>
</dbReference>
<accession>A0A7C7ZFZ3</accession>
<gene>
    <name evidence="9" type="ORF">EYQ16_05515</name>
</gene>
<dbReference type="InterPro" id="IPR001078">
    <property type="entry name" value="2-oxoacid_DH_actylTfrase"/>
</dbReference>
<dbReference type="Gene3D" id="2.40.50.100">
    <property type="match status" value="1"/>
</dbReference>
<dbReference type="InterPro" id="IPR003016">
    <property type="entry name" value="2-oxoA_DH_lipoyl-BS"/>
</dbReference>
<dbReference type="InterPro" id="IPR050743">
    <property type="entry name" value="2-oxoacid_DH_E2_comp"/>
</dbReference>
<keyword evidence="3" id="KW-0808">Transferase</keyword>
<dbReference type="Gene3D" id="4.10.320.10">
    <property type="entry name" value="E3-binding domain"/>
    <property type="match status" value="1"/>
</dbReference>
<dbReference type="SUPFAM" id="SSF52777">
    <property type="entry name" value="CoA-dependent acyltransferases"/>
    <property type="match status" value="1"/>
</dbReference>
<name>A0A7C7ZFZ3_9ARCH</name>
<dbReference type="InterPro" id="IPR023213">
    <property type="entry name" value="CAT-like_dom_sf"/>
</dbReference>
<dbReference type="Proteomes" id="UP000589516">
    <property type="component" value="Unassembled WGS sequence"/>
</dbReference>
<comment type="cofactor">
    <cofactor evidence="1">
        <name>(R)-lipoate</name>
        <dbReference type="ChEBI" id="CHEBI:83088"/>
    </cofactor>
</comment>
<dbReference type="Gene3D" id="3.30.559.10">
    <property type="entry name" value="Chloramphenicol acetyltransferase-like domain"/>
    <property type="match status" value="1"/>
</dbReference>
<feature type="region of interest" description="Disordered" evidence="6">
    <location>
        <begin position="81"/>
        <end position="168"/>
    </location>
</feature>
<evidence type="ECO:0000259" key="7">
    <source>
        <dbReference type="PROSITE" id="PS50968"/>
    </source>
</evidence>